<dbReference type="GO" id="GO:0005634">
    <property type="term" value="C:nucleus"/>
    <property type="evidence" value="ECO:0007669"/>
    <property type="project" value="UniProtKB-SubCell"/>
</dbReference>
<feature type="compositionally biased region" description="Basic and acidic residues" evidence="2">
    <location>
        <begin position="253"/>
        <end position="262"/>
    </location>
</feature>
<accession>A0A484NTM3</accession>
<feature type="compositionally biased region" description="Basic and acidic residues" evidence="2">
    <location>
        <begin position="236"/>
        <end position="246"/>
    </location>
</feature>
<evidence type="ECO:0000256" key="2">
    <source>
        <dbReference type="SAM" id="MobiDB-lite"/>
    </source>
</evidence>
<feature type="compositionally biased region" description="Basic and acidic residues" evidence="2">
    <location>
        <begin position="193"/>
        <end position="213"/>
    </location>
</feature>
<feature type="region of interest" description="Disordered" evidence="2">
    <location>
        <begin position="473"/>
        <end position="498"/>
    </location>
</feature>
<organism evidence="4 5">
    <name type="scientific">Cuscuta campestris</name>
    <dbReference type="NCBI Taxonomy" id="132261"/>
    <lineage>
        <taxon>Eukaryota</taxon>
        <taxon>Viridiplantae</taxon>
        <taxon>Streptophyta</taxon>
        <taxon>Embryophyta</taxon>
        <taxon>Tracheophyta</taxon>
        <taxon>Spermatophyta</taxon>
        <taxon>Magnoliopsida</taxon>
        <taxon>eudicotyledons</taxon>
        <taxon>Gunneridae</taxon>
        <taxon>Pentapetalae</taxon>
        <taxon>asterids</taxon>
        <taxon>lamiids</taxon>
        <taxon>Solanales</taxon>
        <taxon>Convolvulaceae</taxon>
        <taxon>Cuscuteae</taxon>
        <taxon>Cuscuta</taxon>
        <taxon>Cuscuta subgen. Grammica</taxon>
        <taxon>Cuscuta sect. Cleistogrammica</taxon>
    </lineage>
</organism>
<feature type="domain" description="TFIIS N-terminal" evidence="3">
    <location>
        <begin position="72"/>
        <end position="154"/>
    </location>
</feature>
<dbReference type="PANTHER" id="PTHR47292:SF1">
    <property type="entry name" value="TRANSCRIPTION ELONGATION FACTOR (TFIIS) FAMILY PROTEIN"/>
    <property type="match status" value="1"/>
</dbReference>
<dbReference type="Pfam" id="PF08711">
    <property type="entry name" value="Med26"/>
    <property type="match status" value="1"/>
</dbReference>
<dbReference type="PANTHER" id="PTHR47292">
    <property type="entry name" value="TRANSCRIPTION ELONGATION FACTOR (TFIIS) FAMILY PROTEIN-RELATED"/>
    <property type="match status" value="1"/>
</dbReference>
<dbReference type="Proteomes" id="UP000595140">
    <property type="component" value="Unassembled WGS sequence"/>
</dbReference>
<feature type="region of interest" description="Disordered" evidence="2">
    <location>
        <begin position="389"/>
        <end position="442"/>
    </location>
</feature>
<keyword evidence="5" id="KW-1185">Reference proteome</keyword>
<feature type="compositionally biased region" description="Polar residues" evidence="2">
    <location>
        <begin position="215"/>
        <end position="224"/>
    </location>
</feature>
<name>A0A484NTM3_9ASTE</name>
<sequence length="831" mass="90926">MTLEDFFTLTEINNGLETPLRIQELVAAIQKEKDVNGSIADATKQWSAVASTIAATDNKDCLQLFTQLDGLNFLDNWLTKAQFFHESSDENYSIEESITVLLRAVEKLLHVGNEELASSGIRISVQKLIGHTSSKVQEMAKALIDQWKKGEENASGSVDGEPRGVSVYPEEEKPLSGSPCMDVHPSEDGCNNQDRDMNLPSLRSDEETSDKISDYVNSSSLTKHISSDVHDEEEESTKLLHPEGPEHGTLNELTEKSDDSLKGRPITRSSDGTVLSPGPETKDATGKESGSENHCRSTMVMESIESTKSNVERLHDLENIGGVEVDDDLSDQSEDDLPFGKLYMGNKDATDMLEKRSDLDLDPLEVALQVAIEVGREFEQNCISVKKTAKVHHEGSPNSSPIDPEIEKQCETTTTDSSNKGGAQEGICHPPTDDDDTSQVSCKNINNSEINEAQDLDSEKGMCDFDLNREVMSEEEENADRPPIAVSNAESDGSSEQQQIHGCSRLDIDLNVAEEASGRDERCVDLNIREEDMAAPAWEEDESSSVEVASGSKLQERVDLDLNHITAGDEEEAHPSDWRRMDRHQLSSSATVPHRSQSPPSSTASFLNIDLNEGNPVLGNDYSNLSYFTNPQPAVSIMGMRVDRNQKEHLFPKMPSDPVLDVNNRAAAAAALGMESLFSYAHSASGYDHVNGITAPMPFSSVVYGPTGGPIPYMVDFRGMPVMPQIVGPASSSFHQQQPFIIPLGNGALMMPSRNGFDLNNGGLTMATAYPPTAPEEDFGGGLRRQTLHPLLQPKSQPSTSLSIGGKRKEPDAGWGDTYPFDINHRQPPWK</sequence>
<dbReference type="AlphaFoldDB" id="A0A484NTM3"/>
<feature type="compositionally biased region" description="Polar residues" evidence="2">
    <location>
        <begin position="488"/>
        <end position="498"/>
    </location>
</feature>
<feature type="region of interest" description="Disordered" evidence="2">
    <location>
        <begin position="789"/>
        <end position="831"/>
    </location>
</feature>
<proteinExistence type="predicted"/>
<keyword evidence="1" id="KW-0539">Nucleus</keyword>
<dbReference type="Gene3D" id="1.20.930.10">
    <property type="entry name" value="Conserved domain common to transcription factors TFIIS, elongin A, CRSP70"/>
    <property type="match status" value="1"/>
</dbReference>
<evidence type="ECO:0000313" key="4">
    <source>
        <dbReference type="EMBL" id="VFR03578.1"/>
    </source>
</evidence>
<feature type="compositionally biased region" description="Polar residues" evidence="2">
    <location>
        <begin position="411"/>
        <end position="421"/>
    </location>
</feature>
<reference evidence="4 5" key="1">
    <citation type="submission" date="2018-04" db="EMBL/GenBank/DDBJ databases">
        <authorList>
            <person name="Vogel A."/>
        </authorList>
    </citation>
    <scope>NUCLEOTIDE SEQUENCE [LARGE SCALE GENOMIC DNA]</scope>
</reference>
<dbReference type="EMBL" id="OOIL02006896">
    <property type="protein sequence ID" value="VFR03578.1"/>
    <property type="molecule type" value="Genomic_DNA"/>
</dbReference>
<feature type="compositionally biased region" description="Basic and acidic residues" evidence="2">
    <location>
        <begin position="573"/>
        <end position="585"/>
    </location>
</feature>
<feature type="region of interest" description="Disordered" evidence="2">
    <location>
        <begin position="568"/>
        <end position="605"/>
    </location>
</feature>
<dbReference type="InterPro" id="IPR017923">
    <property type="entry name" value="TFIIS_N"/>
</dbReference>
<comment type="subcellular location">
    <subcellularLocation>
        <location evidence="1">Nucleus</location>
    </subcellularLocation>
</comment>
<gene>
    <name evidence="4" type="ORF">CCAM_LOCUS45353</name>
</gene>
<feature type="compositionally biased region" description="Basic and acidic residues" evidence="2">
    <location>
        <begin position="280"/>
        <end position="294"/>
    </location>
</feature>
<evidence type="ECO:0000256" key="1">
    <source>
        <dbReference type="PROSITE-ProRule" id="PRU00649"/>
    </source>
</evidence>
<dbReference type="SUPFAM" id="SSF47676">
    <property type="entry name" value="Conserved domain common to transcription factors TFIIS, elongin A, CRSP70"/>
    <property type="match status" value="1"/>
</dbReference>
<dbReference type="OrthoDB" id="1595674at2759"/>
<dbReference type="PROSITE" id="PS51319">
    <property type="entry name" value="TFIIS_N"/>
    <property type="match status" value="1"/>
</dbReference>
<feature type="compositionally biased region" description="Polar residues" evidence="2">
    <location>
        <begin position="586"/>
        <end position="605"/>
    </location>
</feature>
<dbReference type="InterPro" id="IPR035441">
    <property type="entry name" value="TFIIS/LEDGF_dom_sf"/>
</dbReference>
<evidence type="ECO:0000259" key="3">
    <source>
        <dbReference type="PROSITE" id="PS51319"/>
    </source>
</evidence>
<feature type="region of interest" description="Disordered" evidence="2">
    <location>
        <begin position="150"/>
        <end position="294"/>
    </location>
</feature>
<feature type="compositionally biased region" description="Polar residues" evidence="2">
    <location>
        <begin position="794"/>
        <end position="803"/>
    </location>
</feature>
<protein>
    <recommendedName>
        <fullName evidence="3">TFIIS N-terminal domain-containing protein</fullName>
    </recommendedName>
</protein>
<evidence type="ECO:0000313" key="5">
    <source>
        <dbReference type="Proteomes" id="UP000595140"/>
    </source>
</evidence>